<keyword evidence="3" id="KW-1185">Reference proteome</keyword>
<evidence type="ECO:0000256" key="1">
    <source>
        <dbReference type="SAM" id="MobiDB-lite"/>
    </source>
</evidence>
<gene>
    <name evidence="2" type="ORF">FLONG3_5284</name>
</gene>
<proteinExistence type="predicted"/>
<sequence length="253" mass="28380">MNDTEAAADTRPPNANILSEDDLTIKELHSFDDLIKALNPDLNSSRYPAPALEQPAKMPTAPLKEIGVEAGVWKDNQAPAETPVSKKRKAGEDGKSTKRVKAQQPGSKAYCTISVTEKSGLNVKWKDSTSNFAGPDKVQLIGYDSIPRVRFEAIEKHDSFQRKTAMRLNREYVVSLGRQRVKHFAVAGASPEEPPHVEDILRPTRVIKPLLAADAHRAMMDELLEHQQWREESLEIYTQTSQLPPSKHKRRKD</sequence>
<dbReference type="AlphaFoldDB" id="A0A395SV82"/>
<reference evidence="2 3" key="1">
    <citation type="journal article" date="2018" name="PLoS Pathog.">
        <title>Evolution of structural diversity of trichothecenes, a family of toxins produced by plant pathogenic and entomopathogenic fungi.</title>
        <authorList>
            <person name="Proctor R.H."/>
            <person name="McCormick S.P."/>
            <person name="Kim H.S."/>
            <person name="Cardoza R.E."/>
            <person name="Stanley A.M."/>
            <person name="Lindo L."/>
            <person name="Kelly A."/>
            <person name="Brown D.W."/>
            <person name="Lee T."/>
            <person name="Vaughan M.M."/>
            <person name="Alexander N.J."/>
            <person name="Busman M."/>
            <person name="Gutierrez S."/>
        </authorList>
    </citation>
    <scope>NUCLEOTIDE SEQUENCE [LARGE SCALE GENOMIC DNA]</scope>
    <source>
        <strain evidence="2 3">NRRL 20695</strain>
    </source>
</reference>
<dbReference type="Proteomes" id="UP000266234">
    <property type="component" value="Unassembled WGS sequence"/>
</dbReference>
<accession>A0A395SV82</accession>
<organism evidence="2 3">
    <name type="scientific">Fusarium longipes</name>
    <dbReference type="NCBI Taxonomy" id="694270"/>
    <lineage>
        <taxon>Eukaryota</taxon>
        <taxon>Fungi</taxon>
        <taxon>Dikarya</taxon>
        <taxon>Ascomycota</taxon>
        <taxon>Pezizomycotina</taxon>
        <taxon>Sordariomycetes</taxon>
        <taxon>Hypocreomycetidae</taxon>
        <taxon>Hypocreales</taxon>
        <taxon>Nectriaceae</taxon>
        <taxon>Fusarium</taxon>
    </lineage>
</organism>
<evidence type="ECO:0000313" key="3">
    <source>
        <dbReference type="Proteomes" id="UP000266234"/>
    </source>
</evidence>
<evidence type="ECO:0000313" key="2">
    <source>
        <dbReference type="EMBL" id="RGP76400.1"/>
    </source>
</evidence>
<feature type="region of interest" description="Disordered" evidence="1">
    <location>
        <begin position="72"/>
        <end position="103"/>
    </location>
</feature>
<dbReference type="EMBL" id="PXOG01000114">
    <property type="protein sequence ID" value="RGP76400.1"/>
    <property type="molecule type" value="Genomic_DNA"/>
</dbReference>
<comment type="caution">
    <text evidence="2">The sequence shown here is derived from an EMBL/GenBank/DDBJ whole genome shotgun (WGS) entry which is preliminary data.</text>
</comment>
<name>A0A395SV82_9HYPO</name>
<dbReference type="OrthoDB" id="5090193at2759"/>
<protein>
    <submittedName>
        <fullName evidence="2">Uncharacterized protein</fullName>
    </submittedName>
</protein>